<dbReference type="Gene3D" id="1.10.10.440">
    <property type="entry name" value="FF domain"/>
    <property type="match status" value="1"/>
</dbReference>
<dbReference type="EMBL" id="JASCZI010212426">
    <property type="protein sequence ID" value="MED6199422.1"/>
    <property type="molecule type" value="Genomic_DNA"/>
</dbReference>
<dbReference type="SUPFAM" id="SSF81698">
    <property type="entry name" value="FF domain"/>
    <property type="match status" value="1"/>
</dbReference>
<feature type="region of interest" description="Disordered" evidence="1">
    <location>
        <begin position="138"/>
        <end position="160"/>
    </location>
</feature>
<dbReference type="Proteomes" id="UP001341840">
    <property type="component" value="Unassembled WGS sequence"/>
</dbReference>
<feature type="compositionally biased region" description="Polar residues" evidence="1">
    <location>
        <begin position="142"/>
        <end position="153"/>
    </location>
</feature>
<evidence type="ECO:0000256" key="1">
    <source>
        <dbReference type="SAM" id="MobiDB-lite"/>
    </source>
</evidence>
<name>A0ABU6XP16_9FABA</name>
<dbReference type="InterPro" id="IPR039726">
    <property type="entry name" value="Prp40-like"/>
</dbReference>
<keyword evidence="4" id="KW-1185">Reference proteome</keyword>
<accession>A0ABU6XP16</accession>
<reference evidence="3 4" key="1">
    <citation type="journal article" date="2023" name="Plants (Basel)">
        <title>Bridging the Gap: Combining Genomics and Transcriptomics Approaches to Understand Stylosanthes scabra, an Orphan Legume from the Brazilian Caatinga.</title>
        <authorList>
            <person name="Ferreira-Neto J.R.C."/>
            <person name="da Silva M.D."/>
            <person name="Binneck E."/>
            <person name="de Melo N.F."/>
            <person name="da Silva R.H."/>
            <person name="de Melo A.L.T.M."/>
            <person name="Pandolfi V."/>
            <person name="Bustamante F.O."/>
            <person name="Brasileiro-Vidal A.C."/>
            <person name="Benko-Iseppon A.M."/>
        </authorList>
    </citation>
    <scope>NUCLEOTIDE SEQUENCE [LARGE SCALE GENOMIC DNA]</scope>
    <source>
        <tissue evidence="3">Leaves</tissue>
    </source>
</reference>
<dbReference type="PANTHER" id="PTHR11864:SF0">
    <property type="entry name" value="PRP40 PRE-MRNA PROCESSING FACTOR 40 HOMOLOG A (YEAST)"/>
    <property type="match status" value="1"/>
</dbReference>
<dbReference type="InterPro" id="IPR036517">
    <property type="entry name" value="FF_domain_sf"/>
</dbReference>
<protein>
    <recommendedName>
        <fullName evidence="2">FF domain-containing protein</fullName>
    </recommendedName>
</protein>
<feature type="region of interest" description="Disordered" evidence="1">
    <location>
        <begin position="40"/>
        <end position="86"/>
    </location>
</feature>
<feature type="compositionally biased region" description="Low complexity" evidence="1">
    <location>
        <begin position="52"/>
        <end position="72"/>
    </location>
</feature>
<sequence length="284" mass="30611">MANNRRYFGAAIGKGRQQKRSLQLLFENHILHSIYIRSTDGNDLDQQQGPNSSSDAAPDPPAASTSPSTAASHHTHSGRSVSNYKNLKGFPETSASFKSMCLCSGPSASPHVAPVTGMTVAEVEAPVNTATISDAAAGSDRASVTDQNGTNNFPVKDTLGSADEVPAEDIEAMRLIINDKRYGALKTLGERKQAFNEHLSHRKKQEAEENRMKHKKAREDFKKMLEHLGGGSLTKRCGSPSAVSLAAPQWVSFSADLTRSLAPAWRRQPTEAMGPPQFQAALLC</sequence>
<feature type="domain" description="FF" evidence="2">
    <location>
        <begin position="171"/>
        <end position="198"/>
    </location>
</feature>
<dbReference type="InterPro" id="IPR002713">
    <property type="entry name" value="FF_domain"/>
</dbReference>
<evidence type="ECO:0000313" key="3">
    <source>
        <dbReference type="EMBL" id="MED6199422.1"/>
    </source>
</evidence>
<comment type="caution">
    <text evidence="3">The sequence shown here is derived from an EMBL/GenBank/DDBJ whole genome shotgun (WGS) entry which is preliminary data.</text>
</comment>
<dbReference type="PANTHER" id="PTHR11864">
    <property type="entry name" value="PRE-MRNA-PROCESSING PROTEIN PRP40"/>
    <property type="match status" value="1"/>
</dbReference>
<feature type="compositionally biased region" description="Polar residues" evidence="1">
    <location>
        <begin position="40"/>
        <end position="51"/>
    </location>
</feature>
<gene>
    <name evidence="3" type="ORF">PIB30_075832</name>
</gene>
<proteinExistence type="predicted"/>
<organism evidence="3 4">
    <name type="scientific">Stylosanthes scabra</name>
    <dbReference type="NCBI Taxonomy" id="79078"/>
    <lineage>
        <taxon>Eukaryota</taxon>
        <taxon>Viridiplantae</taxon>
        <taxon>Streptophyta</taxon>
        <taxon>Embryophyta</taxon>
        <taxon>Tracheophyta</taxon>
        <taxon>Spermatophyta</taxon>
        <taxon>Magnoliopsida</taxon>
        <taxon>eudicotyledons</taxon>
        <taxon>Gunneridae</taxon>
        <taxon>Pentapetalae</taxon>
        <taxon>rosids</taxon>
        <taxon>fabids</taxon>
        <taxon>Fabales</taxon>
        <taxon>Fabaceae</taxon>
        <taxon>Papilionoideae</taxon>
        <taxon>50 kb inversion clade</taxon>
        <taxon>dalbergioids sensu lato</taxon>
        <taxon>Dalbergieae</taxon>
        <taxon>Pterocarpus clade</taxon>
        <taxon>Stylosanthes</taxon>
    </lineage>
</organism>
<evidence type="ECO:0000259" key="2">
    <source>
        <dbReference type="Pfam" id="PF01846"/>
    </source>
</evidence>
<dbReference type="Pfam" id="PF01846">
    <property type="entry name" value="FF"/>
    <property type="match status" value="1"/>
</dbReference>
<evidence type="ECO:0000313" key="4">
    <source>
        <dbReference type="Proteomes" id="UP001341840"/>
    </source>
</evidence>